<dbReference type="Pfam" id="PF08031">
    <property type="entry name" value="BBE"/>
    <property type="match status" value="1"/>
</dbReference>
<dbReference type="OrthoDB" id="2151789at2759"/>
<reference evidence="2 3" key="1">
    <citation type="submission" date="2018-05" db="EMBL/GenBank/DDBJ databases">
        <title>Genome sequencing and assembly of the regulated plant pathogen Lachnellula willkommii and related sister species for the development of diagnostic species identification markers.</title>
        <authorList>
            <person name="Giroux E."/>
            <person name="Bilodeau G."/>
        </authorList>
    </citation>
    <scope>NUCLEOTIDE SEQUENCE [LARGE SCALE GENOMIC DNA]</scope>
    <source>
        <strain evidence="2 3">CBS 268.59</strain>
    </source>
</reference>
<gene>
    <name evidence="2" type="ORF">LSUE1_G008087</name>
</gene>
<dbReference type="Gene3D" id="3.40.462.20">
    <property type="match status" value="1"/>
</dbReference>
<dbReference type="Gene3D" id="3.30.465.10">
    <property type="match status" value="1"/>
</dbReference>
<organism evidence="2 3">
    <name type="scientific">Lachnellula suecica</name>
    <dbReference type="NCBI Taxonomy" id="602035"/>
    <lineage>
        <taxon>Eukaryota</taxon>
        <taxon>Fungi</taxon>
        <taxon>Dikarya</taxon>
        <taxon>Ascomycota</taxon>
        <taxon>Pezizomycotina</taxon>
        <taxon>Leotiomycetes</taxon>
        <taxon>Helotiales</taxon>
        <taxon>Lachnaceae</taxon>
        <taxon>Lachnellula</taxon>
    </lineage>
</organism>
<accession>A0A8T9BX47</accession>
<dbReference type="InterPro" id="IPR012951">
    <property type="entry name" value="BBE"/>
</dbReference>
<dbReference type="EMBL" id="QGMK01001747">
    <property type="protein sequence ID" value="TVY64336.1"/>
    <property type="molecule type" value="Genomic_DNA"/>
</dbReference>
<sequence length="146" mass="16063">MLSGLTAPFLAAVANESTYYGALSGLDSGILASYDVEPFLTSYGQYATDSAFPHADSPLPLNVYYAWELAEFDEYWRGVMQQSVDYLSEVARSEEIWMEGAYVNYALSTYTGNQIYGVENAARLRVIQDEYDPDGVMSGLAGGFVI</sequence>
<dbReference type="InterPro" id="IPR016169">
    <property type="entry name" value="FAD-bd_PCMH_sub2"/>
</dbReference>
<name>A0A8T9BX47_9HELO</name>
<evidence type="ECO:0000313" key="3">
    <source>
        <dbReference type="Proteomes" id="UP000469558"/>
    </source>
</evidence>
<protein>
    <recommendedName>
        <fullName evidence="1">Berberine/berberine-like domain-containing protein</fullName>
    </recommendedName>
</protein>
<comment type="caution">
    <text evidence="2">The sequence shown here is derived from an EMBL/GenBank/DDBJ whole genome shotgun (WGS) entry which is preliminary data.</text>
</comment>
<evidence type="ECO:0000259" key="1">
    <source>
        <dbReference type="Pfam" id="PF08031"/>
    </source>
</evidence>
<dbReference type="AlphaFoldDB" id="A0A8T9BX47"/>
<keyword evidence="3" id="KW-1185">Reference proteome</keyword>
<dbReference type="GO" id="GO:0016491">
    <property type="term" value="F:oxidoreductase activity"/>
    <property type="evidence" value="ECO:0007669"/>
    <property type="project" value="InterPro"/>
</dbReference>
<dbReference type="Proteomes" id="UP000469558">
    <property type="component" value="Unassembled WGS sequence"/>
</dbReference>
<dbReference type="GO" id="GO:0050660">
    <property type="term" value="F:flavin adenine dinucleotide binding"/>
    <property type="evidence" value="ECO:0007669"/>
    <property type="project" value="InterPro"/>
</dbReference>
<proteinExistence type="predicted"/>
<evidence type="ECO:0000313" key="2">
    <source>
        <dbReference type="EMBL" id="TVY64336.1"/>
    </source>
</evidence>
<feature type="domain" description="Berberine/berberine-like" evidence="1">
    <location>
        <begin position="101"/>
        <end position="136"/>
    </location>
</feature>